<dbReference type="Pfam" id="PF01551">
    <property type="entry name" value="Peptidase_M23"/>
    <property type="match status" value="1"/>
</dbReference>
<dbReference type="CDD" id="cd12797">
    <property type="entry name" value="M23_peptidase"/>
    <property type="match status" value="1"/>
</dbReference>
<dbReference type="GO" id="GO:0046872">
    <property type="term" value="F:metal ion binding"/>
    <property type="evidence" value="ECO:0007669"/>
    <property type="project" value="UniProtKB-KW"/>
</dbReference>
<keyword evidence="2" id="KW-0645">Protease</keyword>
<dbReference type="GO" id="GO:0004222">
    <property type="term" value="F:metalloendopeptidase activity"/>
    <property type="evidence" value="ECO:0007669"/>
    <property type="project" value="TreeGrafter"/>
</dbReference>
<evidence type="ECO:0000256" key="5">
    <source>
        <dbReference type="ARBA" id="ARBA00022833"/>
    </source>
</evidence>
<evidence type="ECO:0000256" key="8">
    <source>
        <dbReference type="SAM" id="SignalP"/>
    </source>
</evidence>
<keyword evidence="6" id="KW-0482">Metalloprotease</keyword>
<keyword evidence="4" id="KW-0378">Hydrolase</keyword>
<dbReference type="InterPro" id="IPR011055">
    <property type="entry name" value="Dup_hybrid_motif"/>
</dbReference>
<sequence length="423" mass="46182">MRARDILRHTLLPLTLCLAMALAVVPAAHAAGEEFTERAKETEDALDTVRDQLESARSEEQSLAKEKEALDEEAKALSDRLIALAASIQSREGAITTAERRLDGLDAESKALRSKLADRHYALAELLAGLQRLERNPPPALAVKPDDALAALRGAMLLGTVVPELEEEANALSRDLARLRSLREQMIREGETVTANLARLRSERAEIETLLERKSKLAEAAGQELATSRERADELSRKAESLKQLLSSLEEQRRKAEEEAKRAEERRLAKAMEPQVPFTEIKGRLGFPVQGALVSHYGSNNGFGGKVRGDMIATRPNAQVTAPADGHIEFAGTFRSYGQLLILNVGEGYHILLAGLNEISVGTGQFVRAGEPVGTMGDGPARATLIGDRLGDPRPVLYIEFRRDGETIDPAPWWVGTDKEARG</sequence>
<dbReference type="PANTHER" id="PTHR21666:SF288">
    <property type="entry name" value="CELL DIVISION PROTEIN YTFB"/>
    <property type="match status" value="1"/>
</dbReference>
<dbReference type="InterPro" id="IPR016047">
    <property type="entry name" value="M23ase_b-sheet_dom"/>
</dbReference>
<evidence type="ECO:0000256" key="4">
    <source>
        <dbReference type="ARBA" id="ARBA00022801"/>
    </source>
</evidence>
<feature type="coiled-coil region" evidence="7">
    <location>
        <begin position="39"/>
        <end position="115"/>
    </location>
</feature>
<organism evidence="10 11">
    <name type="scientific">Kaustia mangrovi</name>
    <dbReference type="NCBI Taxonomy" id="2593653"/>
    <lineage>
        <taxon>Bacteria</taxon>
        <taxon>Pseudomonadati</taxon>
        <taxon>Pseudomonadota</taxon>
        <taxon>Alphaproteobacteria</taxon>
        <taxon>Hyphomicrobiales</taxon>
        <taxon>Parvibaculaceae</taxon>
        <taxon>Kaustia</taxon>
    </lineage>
</organism>
<protein>
    <submittedName>
        <fullName evidence="10">Peptidoglycan DD-metalloendopeptidase family protein</fullName>
    </submittedName>
</protein>
<evidence type="ECO:0000313" key="10">
    <source>
        <dbReference type="EMBL" id="QPC43645.1"/>
    </source>
</evidence>
<dbReference type="PANTHER" id="PTHR21666">
    <property type="entry name" value="PEPTIDASE-RELATED"/>
    <property type="match status" value="1"/>
</dbReference>
<keyword evidence="5" id="KW-0862">Zinc</keyword>
<comment type="cofactor">
    <cofactor evidence="1">
        <name>Zn(2+)</name>
        <dbReference type="ChEBI" id="CHEBI:29105"/>
    </cofactor>
</comment>
<keyword evidence="8" id="KW-0732">Signal</keyword>
<dbReference type="Gene3D" id="1.10.287.1490">
    <property type="match status" value="1"/>
</dbReference>
<reference evidence="10 11" key="1">
    <citation type="submission" date="2020-06" db="EMBL/GenBank/DDBJ databases">
        <title>Genome sequence of 2 isolates from Red Sea Mangroves.</title>
        <authorList>
            <person name="Sefrji F."/>
            <person name="Michoud G."/>
            <person name="Merlino G."/>
            <person name="Daffonchio D."/>
        </authorList>
    </citation>
    <scope>NUCLEOTIDE SEQUENCE [LARGE SCALE GENOMIC DNA]</scope>
    <source>
        <strain evidence="10 11">R1DC25</strain>
    </source>
</reference>
<dbReference type="GO" id="GO:0006508">
    <property type="term" value="P:proteolysis"/>
    <property type="evidence" value="ECO:0007669"/>
    <property type="project" value="UniProtKB-KW"/>
</dbReference>
<evidence type="ECO:0000259" key="9">
    <source>
        <dbReference type="Pfam" id="PF01551"/>
    </source>
</evidence>
<feature type="domain" description="M23ase beta-sheet core" evidence="9">
    <location>
        <begin position="308"/>
        <end position="410"/>
    </location>
</feature>
<feature type="coiled-coil region" evidence="7">
    <location>
        <begin position="162"/>
        <end position="273"/>
    </location>
</feature>
<dbReference type="KEGG" id="kmn:HW532_13680"/>
<gene>
    <name evidence="10" type="ORF">HW532_13680</name>
</gene>
<dbReference type="AlphaFoldDB" id="A0A7S8C587"/>
<dbReference type="InterPro" id="IPR050570">
    <property type="entry name" value="Cell_wall_metabolism_enzyme"/>
</dbReference>
<proteinExistence type="predicted"/>
<dbReference type="RefSeq" id="WP_213161008.1">
    <property type="nucleotide sequence ID" value="NZ_CP058214.1"/>
</dbReference>
<evidence type="ECO:0000256" key="2">
    <source>
        <dbReference type="ARBA" id="ARBA00022670"/>
    </source>
</evidence>
<feature type="chain" id="PRO_5032783492" evidence="8">
    <location>
        <begin position="31"/>
        <end position="423"/>
    </location>
</feature>
<keyword evidence="7" id="KW-0175">Coiled coil</keyword>
<dbReference type="EMBL" id="CP058214">
    <property type="protein sequence ID" value="QPC43645.1"/>
    <property type="molecule type" value="Genomic_DNA"/>
</dbReference>
<evidence type="ECO:0000256" key="6">
    <source>
        <dbReference type="ARBA" id="ARBA00023049"/>
    </source>
</evidence>
<accession>A0A7S8C587</accession>
<evidence type="ECO:0000256" key="1">
    <source>
        <dbReference type="ARBA" id="ARBA00001947"/>
    </source>
</evidence>
<dbReference type="SUPFAM" id="SSF51261">
    <property type="entry name" value="Duplicated hybrid motif"/>
    <property type="match status" value="1"/>
</dbReference>
<feature type="signal peptide" evidence="8">
    <location>
        <begin position="1"/>
        <end position="30"/>
    </location>
</feature>
<keyword evidence="3" id="KW-0479">Metal-binding</keyword>
<dbReference type="Proteomes" id="UP000593594">
    <property type="component" value="Chromosome"/>
</dbReference>
<name>A0A7S8C587_9HYPH</name>
<evidence type="ECO:0000256" key="7">
    <source>
        <dbReference type="SAM" id="Coils"/>
    </source>
</evidence>
<evidence type="ECO:0000256" key="3">
    <source>
        <dbReference type="ARBA" id="ARBA00022723"/>
    </source>
</evidence>
<keyword evidence="11" id="KW-1185">Reference proteome</keyword>
<evidence type="ECO:0000313" key="11">
    <source>
        <dbReference type="Proteomes" id="UP000593594"/>
    </source>
</evidence>
<dbReference type="Gene3D" id="2.70.70.10">
    <property type="entry name" value="Glucose Permease (Domain IIA)"/>
    <property type="match status" value="1"/>
</dbReference>